<keyword evidence="4" id="KW-1185">Reference proteome</keyword>
<accession>A0A2Y9BKZ4</accession>
<evidence type="ECO:0000256" key="1">
    <source>
        <dbReference type="SAM" id="Coils"/>
    </source>
</evidence>
<keyword evidence="1" id="KW-0175">Coiled coil</keyword>
<dbReference type="AlphaFoldDB" id="A0A2Y9BKZ4"/>
<protein>
    <submittedName>
        <fullName evidence="3">Relaxase/mobilization nuclease-like protein</fullName>
    </submittedName>
</protein>
<evidence type="ECO:0000313" key="3">
    <source>
        <dbReference type="EMBL" id="PWJ22713.1"/>
    </source>
</evidence>
<feature type="coiled-coil region" evidence="1">
    <location>
        <begin position="335"/>
        <end position="369"/>
    </location>
</feature>
<dbReference type="Pfam" id="PF03432">
    <property type="entry name" value="Relaxase"/>
    <property type="match status" value="1"/>
</dbReference>
<comment type="caution">
    <text evidence="3">The sequence shown here is derived from an EMBL/GenBank/DDBJ whole genome shotgun (WGS) entry which is preliminary data.</text>
</comment>
<reference evidence="3 4" key="1">
    <citation type="submission" date="2018-05" db="EMBL/GenBank/DDBJ databases">
        <title>The Hungate 1000. A catalogue of reference genomes from the rumen microbiome.</title>
        <authorList>
            <person name="Kelly W."/>
        </authorList>
    </citation>
    <scope>NUCLEOTIDE SEQUENCE [LARGE SCALE GENOMIC DNA]</scope>
    <source>
        <strain evidence="3 4">NLAE-zl-C242</strain>
    </source>
</reference>
<organism evidence="3 4">
    <name type="scientific">Faecalicatena orotica</name>
    <dbReference type="NCBI Taxonomy" id="1544"/>
    <lineage>
        <taxon>Bacteria</taxon>
        <taxon>Bacillati</taxon>
        <taxon>Bacillota</taxon>
        <taxon>Clostridia</taxon>
        <taxon>Lachnospirales</taxon>
        <taxon>Lachnospiraceae</taxon>
        <taxon>Faecalicatena</taxon>
    </lineage>
</organism>
<evidence type="ECO:0000259" key="2">
    <source>
        <dbReference type="Pfam" id="PF03432"/>
    </source>
</evidence>
<proteinExistence type="predicted"/>
<feature type="domain" description="MobA/VirD2-like nuclease" evidence="2">
    <location>
        <begin position="39"/>
        <end position="173"/>
    </location>
</feature>
<sequence length="482" mass="55118">MCFFSCPKGGVIIATTRLIAMHQNKGKSIADCLADRTDYAKNPDKTNEGEYISSYACDPKTVQGEFMLSKRQYDDITGRKQASNVIAYQIRQAFKPGEITPELANKIGYELGMSFTKGNHAFIVATHIDKAHIHNHIIFNSTSLDCTKKFRDFKRSGKALAQISDRLCLENGLSIIKNPKRSKGHYGKWLGDEKPLSHSDKLRQTIDDVLAQKPKTFDEFLQLMQGAGYETKSGKHYAFKGAEQKKFIRLRSLDEGYSEDEIKAIIDGKALQREVKKTSAKQPKRQEKSVNLLVNIQAKLQQGKGKGYEQWAKIFNLKQMAQTVNFLQEHKLLAYSDLEEKAKKCTATFDELNTQIKTAEKRMAEIQVLKKHIFNYAKTRDIYSDYRKAGYSKKFYEEHRAELTLHKAAKAAFEELSVKKLPTVKTLQAEYADLLSEKKKVYGQYHTAKKEMQDILTAKANIDRLLGLEQEQKEKEKSQEQR</sequence>
<gene>
    <name evidence="3" type="ORF">A8806_11753</name>
</gene>
<name>A0A2Y9BKZ4_9FIRM</name>
<dbReference type="Proteomes" id="UP000245845">
    <property type="component" value="Unassembled WGS sequence"/>
</dbReference>
<evidence type="ECO:0000313" key="4">
    <source>
        <dbReference type="Proteomes" id="UP000245845"/>
    </source>
</evidence>
<dbReference type="EMBL" id="QGDL01000017">
    <property type="protein sequence ID" value="PWJ22713.1"/>
    <property type="molecule type" value="Genomic_DNA"/>
</dbReference>
<dbReference type="InterPro" id="IPR005094">
    <property type="entry name" value="Endonuclease_MobA/VirD2"/>
</dbReference>